<feature type="transmembrane region" description="Helical" evidence="6">
    <location>
        <begin position="243"/>
        <end position="262"/>
    </location>
</feature>
<feature type="domain" description="ABC3 transporter permease C-terminal" evidence="7">
    <location>
        <begin position="99"/>
        <end position="223"/>
    </location>
</feature>
<dbReference type="GO" id="GO:0044874">
    <property type="term" value="P:lipoprotein localization to outer membrane"/>
    <property type="evidence" value="ECO:0007669"/>
    <property type="project" value="TreeGrafter"/>
</dbReference>
<evidence type="ECO:0000256" key="5">
    <source>
        <dbReference type="ARBA" id="ARBA00023136"/>
    </source>
</evidence>
<feature type="transmembrane region" description="Helical" evidence="6">
    <location>
        <begin position="196"/>
        <end position="216"/>
    </location>
</feature>
<evidence type="ECO:0000256" key="2">
    <source>
        <dbReference type="ARBA" id="ARBA00022475"/>
    </source>
</evidence>
<feature type="transmembrane region" description="Helical" evidence="6">
    <location>
        <begin position="141"/>
        <end position="165"/>
    </location>
</feature>
<proteinExistence type="predicted"/>
<evidence type="ECO:0000256" key="6">
    <source>
        <dbReference type="SAM" id="Phobius"/>
    </source>
</evidence>
<feature type="domain" description="ABC3 transporter permease C-terminal" evidence="7">
    <location>
        <begin position="566"/>
        <end position="679"/>
    </location>
</feature>
<evidence type="ECO:0000259" key="7">
    <source>
        <dbReference type="Pfam" id="PF02687"/>
    </source>
</evidence>
<name>A0A382BE36_9ZZZZ</name>
<dbReference type="PANTHER" id="PTHR30489">
    <property type="entry name" value="LIPOPROTEIN-RELEASING SYSTEM TRANSMEMBRANE PROTEIN LOLE"/>
    <property type="match status" value="1"/>
</dbReference>
<gene>
    <name evidence="8" type="ORF">METZ01_LOCUS164939</name>
</gene>
<comment type="subcellular location">
    <subcellularLocation>
        <location evidence="1">Cell membrane</location>
        <topology evidence="1">Multi-pass membrane protein</topology>
    </subcellularLocation>
</comment>
<feature type="transmembrane region" description="Helical" evidence="6">
    <location>
        <begin position="268"/>
        <end position="291"/>
    </location>
</feature>
<keyword evidence="3 6" id="KW-0812">Transmembrane</keyword>
<evidence type="ECO:0000256" key="3">
    <source>
        <dbReference type="ARBA" id="ARBA00022692"/>
    </source>
</evidence>
<accession>A0A382BE36</accession>
<keyword evidence="5 6" id="KW-0472">Membrane</keyword>
<feature type="transmembrane region" description="Helical" evidence="6">
    <location>
        <begin position="608"/>
        <end position="635"/>
    </location>
</feature>
<reference evidence="8" key="1">
    <citation type="submission" date="2018-05" db="EMBL/GenBank/DDBJ databases">
        <authorList>
            <person name="Lanie J.A."/>
            <person name="Ng W.-L."/>
            <person name="Kazmierczak K.M."/>
            <person name="Andrzejewski T.M."/>
            <person name="Davidsen T.M."/>
            <person name="Wayne K.J."/>
            <person name="Tettelin H."/>
            <person name="Glass J.I."/>
            <person name="Rusch D."/>
            <person name="Podicherti R."/>
            <person name="Tsui H.-C.T."/>
            <person name="Winkler M.E."/>
        </authorList>
    </citation>
    <scope>NUCLEOTIDE SEQUENCE</scope>
</reference>
<dbReference type="InterPro" id="IPR051447">
    <property type="entry name" value="Lipoprotein-release_system"/>
</dbReference>
<evidence type="ECO:0000313" key="8">
    <source>
        <dbReference type="EMBL" id="SVB12085.1"/>
    </source>
</evidence>
<protein>
    <recommendedName>
        <fullName evidence="7">ABC3 transporter permease C-terminal domain-containing protein</fullName>
    </recommendedName>
</protein>
<dbReference type="InterPro" id="IPR003838">
    <property type="entry name" value="ABC3_permease_C"/>
</dbReference>
<dbReference type="GO" id="GO:0098797">
    <property type="term" value="C:plasma membrane protein complex"/>
    <property type="evidence" value="ECO:0007669"/>
    <property type="project" value="TreeGrafter"/>
</dbReference>
<dbReference type="EMBL" id="UINC01029411">
    <property type="protein sequence ID" value="SVB12085.1"/>
    <property type="molecule type" value="Genomic_DNA"/>
</dbReference>
<sequence>MSTGQAVPLVIRFLIESQEFQQALGGNVAMVDIGVAQEIFNRVGKLDRIDLLVKPDQREQVKKRLASILPGNASVGQPAARTRQVENMVSAFGLSLTALSSIALFVATFLIFNTVSMSVLRRRREIGIMRSIGVTRRQIMVQFLIEALILGIVGSLLGLVAGTLLTKLTLGSVSRTLSMLYLVAHTSTLQLDTMTYVIGIILGVCVTLVSAIAPAIEASRTSPSVTVRQGILIEGMHLPLKKLAIVGIILLTIAAAISMWTVTEGQQWGGFASAFFVLGGFSLLAPAFTLISEALARKFIRPIAGIEGKLGTRYLRDAVARTSVVVAALMVAVGMLVGLDIMVGSFRQTVDLWIGQTVKGDLYVQPVGRRAGGATTWLPSEIVESARNLPGVAAVDTYRAVRTTYNDRVAFVIAVELEVQREFGGMQFLGGRPPQDVLTHAIEEDGVLISESFAYRHRIDTGGTVTLNTPTGKFSMPVAGVYYDYSTDTGAVMMDYRLYSRLWASPRTESMALYLKPGFDNDVVRKRLIEAANNVILLNITPNQELRERVLEVFDQTFRITYALQAIAIVVAVLGVITTLTALILQRGREIGVLRAVGALRKQVQKMVLVESGMVGLIGAALGSLCGIALSILLIFVINKQFFGWSMQMTVDPWIFVQAGVVMVLTAMLAGLAPARLAVSRVAAEAMRVE</sequence>
<dbReference type="AlphaFoldDB" id="A0A382BE36"/>
<evidence type="ECO:0000256" key="4">
    <source>
        <dbReference type="ARBA" id="ARBA00022989"/>
    </source>
</evidence>
<feature type="transmembrane region" description="Helical" evidence="6">
    <location>
        <begin position="562"/>
        <end position="585"/>
    </location>
</feature>
<feature type="transmembrane region" description="Helical" evidence="6">
    <location>
        <begin position="655"/>
        <end position="679"/>
    </location>
</feature>
<keyword evidence="2" id="KW-1003">Cell membrane</keyword>
<keyword evidence="4 6" id="KW-1133">Transmembrane helix</keyword>
<dbReference type="Pfam" id="PF02687">
    <property type="entry name" value="FtsX"/>
    <property type="match status" value="2"/>
</dbReference>
<feature type="transmembrane region" description="Helical" evidence="6">
    <location>
        <begin position="318"/>
        <end position="339"/>
    </location>
</feature>
<dbReference type="PANTHER" id="PTHR30489:SF0">
    <property type="entry name" value="LIPOPROTEIN-RELEASING SYSTEM TRANSMEMBRANE PROTEIN LOLE"/>
    <property type="match status" value="1"/>
</dbReference>
<evidence type="ECO:0000256" key="1">
    <source>
        <dbReference type="ARBA" id="ARBA00004651"/>
    </source>
</evidence>
<organism evidence="8">
    <name type="scientific">marine metagenome</name>
    <dbReference type="NCBI Taxonomy" id="408172"/>
    <lineage>
        <taxon>unclassified sequences</taxon>
        <taxon>metagenomes</taxon>
        <taxon>ecological metagenomes</taxon>
    </lineage>
</organism>
<feature type="transmembrane region" description="Helical" evidence="6">
    <location>
        <begin position="98"/>
        <end position="120"/>
    </location>
</feature>